<name>A0AAV7RSV5_PLEWA</name>
<sequence>MKRTIGRDIRIEQDPLGHKSQAILIPECREGLQMVKRDHAALLEHLHCLNYATHTAKTHAEADRPGSLLAWLLRQENLKISYWCSAQLLTPFFTLRRRSMLKLQDIATPCTSQLCLPTHMPWSPL</sequence>
<dbReference type="Proteomes" id="UP001066276">
    <property type="component" value="Chromosome 5"/>
</dbReference>
<evidence type="ECO:0000313" key="1">
    <source>
        <dbReference type="EMBL" id="KAJ1154622.1"/>
    </source>
</evidence>
<accession>A0AAV7RSV5</accession>
<dbReference type="AlphaFoldDB" id="A0AAV7RSV5"/>
<gene>
    <name evidence="1" type="ORF">NDU88_007365</name>
</gene>
<proteinExistence type="predicted"/>
<reference evidence="1" key="1">
    <citation type="journal article" date="2022" name="bioRxiv">
        <title>Sequencing and chromosome-scale assembly of the giantPleurodeles waltlgenome.</title>
        <authorList>
            <person name="Brown T."/>
            <person name="Elewa A."/>
            <person name="Iarovenko S."/>
            <person name="Subramanian E."/>
            <person name="Araus A.J."/>
            <person name="Petzold A."/>
            <person name="Susuki M."/>
            <person name="Suzuki K.-i.T."/>
            <person name="Hayashi T."/>
            <person name="Toyoda A."/>
            <person name="Oliveira C."/>
            <person name="Osipova E."/>
            <person name="Leigh N.D."/>
            <person name="Simon A."/>
            <person name="Yun M.H."/>
        </authorList>
    </citation>
    <scope>NUCLEOTIDE SEQUENCE</scope>
    <source>
        <strain evidence="1">20211129_DDA</strain>
        <tissue evidence="1">Liver</tissue>
    </source>
</reference>
<dbReference type="EMBL" id="JANPWB010000009">
    <property type="protein sequence ID" value="KAJ1154622.1"/>
    <property type="molecule type" value="Genomic_DNA"/>
</dbReference>
<protein>
    <submittedName>
        <fullName evidence="1">Uncharacterized protein</fullName>
    </submittedName>
</protein>
<comment type="caution">
    <text evidence="1">The sequence shown here is derived from an EMBL/GenBank/DDBJ whole genome shotgun (WGS) entry which is preliminary data.</text>
</comment>
<evidence type="ECO:0000313" key="2">
    <source>
        <dbReference type="Proteomes" id="UP001066276"/>
    </source>
</evidence>
<organism evidence="1 2">
    <name type="scientific">Pleurodeles waltl</name>
    <name type="common">Iberian ribbed newt</name>
    <dbReference type="NCBI Taxonomy" id="8319"/>
    <lineage>
        <taxon>Eukaryota</taxon>
        <taxon>Metazoa</taxon>
        <taxon>Chordata</taxon>
        <taxon>Craniata</taxon>
        <taxon>Vertebrata</taxon>
        <taxon>Euteleostomi</taxon>
        <taxon>Amphibia</taxon>
        <taxon>Batrachia</taxon>
        <taxon>Caudata</taxon>
        <taxon>Salamandroidea</taxon>
        <taxon>Salamandridae</taxon>
        <taxon>Pleurodelinae</taxon>
        <taxon>Pleurodeles</taxon>
    </lineage>
</organism>
<keyword evidence="2" id="KW-1185">Reference proteome</keyword>